<gene>
    <name evidence="4" type="ORF">D7318_18865</name>
    <name evidence="3" type="ORF">D7319_22295</name>
</gene>
<reference evidence="5 6" key="1">
    <citation type="submission" date="2018-09" db="EMBL/GenBank/DDBJ databases">
        <title>Streptomyces sp. nov. DS1-2, an endophytic actinomycete isolated from roots of Dendrobium scabrilingue.</title>
        <authorList>
            <person name="Kuncharoen N."/>
            <person name="Kudo T."/>
            <person name="Ohkuma M."/>
            <person name="Yuki M."/>
            <person name="Tanasupawat S."/>
        </authorList>
    </citation>
    <scope>NUCLEOTIDE SEQUENCE [LARGE SCALE GENOMIC DNA]</scope>
    <source>
        <strain evidence="3 6">AZ1-7</strain>
        <strain evidence="4 5">DS1-2</strain>
    </source>
</reference>
<sequence>MDIVIREARPEEWDEAGRLTADAYLHGGLLDSGADDPYLPDLRDAAGRAALATVLVAVDADGVVLGTVTFTGGGGELAEVAREGEAEFRMLAVRPEARGRGAGEALVRECVARARRLGKGGVAISSQSRMHTAHRLYGRLGFVRAPERDWEPVPGLRLQVFALAFSPDPLAEHNI</sequence>
<dbReference type="GO" id="GO:0008080">
    <property type="term" value="F:N-acetyltransferase activity"/>
    <property type="evidence" value="ECO:0007669"/>
    <property type="project" value="InterPro"/>
</dbReference>
<dbReference type="PANTHER" id="PTHR13947:SF37">
    <property type="entry name" value="LD18367P"/>
    <property type="match status" value="1"/>
</dbReference>
<comment type="caution">
    <text evidence="3">The sequence shown here is derived from an EMBL/GenBank/DDBJ whole genome shotgun (WGS) entry which is preliminary data.</text>
</comment>
<dbReference type="SUPFAM" id="SSF55729">
    <property type="entry name" value="Acyl-CoA N-acyltransferases (Nat)"/>
    <property type="match status" value="1"/>
</dbReference>
<evidence type="ECO:0000313" key="6">
    <source>
        <dbReference type="Proteomes" id="UP000275024"/>
    </source>
</evidence>
<dbReference type="InterPro" id="IPR016181">
    <property type="entry name" value="Acyl_CoA_acyltransferase"/>
</dbReference>
<dbReference type="AlphaFoldDB" id="A0A3A9WAU4"/>
<evidence type="ECO:0000313" key="4">
    <source>
        <dbReference type="EMBL" id="RKN20227.1"/>
    </source>
</evidence>
<dbReference type="Proteomes" id="UP000275024">
    <property type="component" value="Unassembled WGS sequence"/>
</dbReference>
<dbReference type="EMBL" id="RBDY01000014">
    <property type="protein sequence ID" value="RKN20227.1"/>
    <property type="molecule type" value="Genomic_DNA"/>
</dbReference>
<dbReference type="InterPro" id="IPR050769">
    <property type="entry name" value="NAT_camello-type"/>
</dbReference>
<dbReference type="Pfam" id="PF00583">
    <property type="entry name" value="Acetyltransf_1"/>
    <property type="match status" value="1"/>
</dbReference>
<dbReference type="PANTHER" id="PTHR13947">
    <property type="entry name" value="GNAT FAMILY N-ACETYLTRANSFERASE"/>
    <property type="match status" value="1"/>
</dbReference>
<accession>A0A3A9WAU4</accession>
<dbReference type="PROSITE" id="PS51186">
    <property type="entry name" value="GNAT"/>
    <property type="match status" value="1"/>
</dbReference>
<dbReference type="CDD" id="cd04301">
    <property type="entry name" value="NAT_SF"/>
    <property type="match status" value="1"/>
</dbReference>
<evidence type="ECO:0000256" key="1">
    <source>
        <dbReference type="ARBA" id="ARBA00022679"/>
    </source>
</evidence>
<dbReference type="RefSeq" id="WP_120698291.1">
    <property type="nucleotide sequence ID" value="NZ_RBDX01000020.1"/>
</dbReference>
<dbReference type="OrthoDB" id="273614at2"/>
<protein>
    <submittedName>
        <fullName evidence="3">GNAT family N-acetyltransferase</fullName>
    </submittedName>
</protein>
<evidence type="ECO:0000313" key="3">
    <source>
        <dbReference type="EMBL" id="RKN06514.1"/>
    </source>
</evidence>
<evidence type="ECO:0000313" key="5">
    <source>
        <dbReference type="Proteomes" id="UP000268652"/>
    </source>
</evidence>
<dbReference type="EMBL" id="RBDX01000020">
    <property type="protein sequence ID" value="RKN06514.1"/>
    <property type="molecule type" value="Genomic_DNA"/>
</dbReference>
<keyword evidence="1 3" id="KW-0808">Transferase</keyword>
<evidence type="ECO:0000259" key="2">
    <source>
        <dbReference type="PROSITE" id="PS51186"/>
    </source>
</evidence>
<feature type="domain" description="N-acetyltransferase" evidence="2">
    <location>
        <begin position="3"/>
        <end position="163"/>
    </location>
</feature>
<name>A0A3A9WAU4_9ACTN</name>
<dbReference type="InterPro" id="IPR000182">
    <property type="entry name" value="GNAT_dom"/>
</dbReference>
<keyword evidence="5" id="KW-1185">Reference proteome</keyword>
<proteinExistence type="predicted"/>
<dbReference type="Gene3D" id="3.40.630.30">
    <property type="match status" value="1"/>
</dbReference>
<dbReference type="Proteomes" id="UP000268652">
    <property type="component" value="Unassembled WGS sequence"/>
</dbReference>
<organism evidence="3 6">
    <name type="scientific">Streptomyces radicis</name>
    <dbReference type="NCBI Taxonomy" id="1750517"/>
    <lineage>
        <taxon>Bacteria</taxon>
        <taxon>Bacillati</taxon>
        <taxon>Actinomycetota</taxon>
        <taxon>Actinomycetes</taxon>
        <taxon>Kitasatosporales</taxon>
        <taxon>Streptomycetaceae</taxon>
        <taxon>Streptomyces</taxon>
    </lineage>
</organism>